<evidence type="ECO:0000256" key="4">
    <source>
        <dbReference type="ARBA" id="ARBA00022605"/>
    </source>
</evidence>
<dbReference type="CDD" id="cd00537">
    <property type="entry name" value="MTHFR"/>
    <property type="match status" value="1"/>
</dbReference>
<comment type="cofactor">
    <cofactor evidence="1 12">
        <name>FAD</name>
        <dbReference type="ChEBI" id="CHEBI:57692"/>
    </cofactor>
</comment>
<accession>A0A9D1DFC3</accession>
<keyword evidence="5 12" id="KW-0285">Flavoprotein</keyword>
<name>A0A9D1DFC3_9FIRM</name>
<evidence type="ECO:0000256" key="6">
    <source>
        <dbReference type="ARBA" id="ARBA00022827"/>
    </source>
</evidence>
<protein>
    <recommendedName>
        <fullName evidence="12">Methylenetetrahydrofolate reductase</fullName>
        <ecNumber evidence="12">1.5.1.54</ecNumber>
    </recommendedName>
</protein>
<evidence type="ECO:0000256" key="8">
    <source>
        <dbReference type="ARBA" id="ARBA00023027"/>
    </source>
</evidence>
<dbReference type="Proteomes" id="UP000824242">
    <property type="component" value="Unassembled WGS sequence"/>
</dbReference>
<dbReference type="EMBL" id="DVGZ01000123">
    <property type="protein sequence ID" value="HIR48225.1"/>
    <property type="molecule type" value="Genomic_DNA"/>
</dbReference>
<evidence type="ECO:0000256" key="2">
    <source>
        <dbReference type="ARBA" id="ARBA00004777"/>
    </source>
</evidence>
<dbReference type="GO" id="GO:0005829">
    <property type="term" value="C:cytosol"/>
    <property type="evidence" value="ECO:0007669"/>
    <property type="project" value="InterPro"/>
</dbReference>
<dbReference type="NCBIfam" id="TIGR00676">
    <property type="entry name" value="fadh2"/>
    <property type="match status" value="1"/>
</dbReference>
<comment type="pathway">
    <text evidence="2 12">One-carbon metabolism; tetrahydrofolate interconversion.</text>
</comment>
<evidence type="ECO:0000256" key="5">
    <source>
        <dbReference type="ARBA" id="ARBA00022630"/>
    </source>
</evidence>
<comment type="caution">
    <text evidence="13">The sequence shown here is derived from an EMBL/GenBank/DDBJ whole genome shotgun (WGS) entry which is preliminary data.</text>
</comment>
<evidence type="ECO:0000256" key="7">
    <source>
        <dbReference type="ARBA" id="ARBA00023002"/>
    </source>
</evidence>
<reference evidence="13" key="2">
    <citation type="journal article" date="2021" name="PeerJ">
        <title>Extensive microbial diversity within the chicken gut microbiome revealed by metagenomics and culture.</title>
        <authorList>
            <person name="Gilroy R."/>
            <person name="Ravi A."/>
            <person name="Getino M."/>
            <person name="Pursley I."/>
            <person name="Horton D.L."/>
            <person name="Alikhan N.F."/>
            <person name="Baker D."/>
            <person name="Gharbi K."/>
            <person name="Hall N."/>
            <person name="Watson M."/>
            <person name="Adriaenssens E.M."/>
            <person name="Foster-Nyarko E."/>
            <person name="Jarju S."/>
            <person name="Secka A."/>
            <person name="Antonio M."/>
            <person name="Oren A."/>
            <person name="Chaudhuri R.R."/>
            <person name="La Ragione R."/>
            <person name="Hildebrand F."/>
            <person name="Pallen M.J."/>
        </authorList>
    </citation>
    <scope>NUCLEOTIDE SEQUENCE</scope>
    <source>
        <strain evidence="13">ChiSxjej1B13-7958</strain>
    </source>
</reference>
<dbReference type="GO" id="GO:0106312">
    <property type="term" value="F:methylenetetrahydrofolate reductase (NADH) activity"/>
    <property type="evidence" value="ECO:0007669"/>
    <property type="project" value="UniProtKB-EC"/>
</dbReference>
<keyword evidence="4" id="KW-0028">Amino-acid biosynthesis</keyword>
<evidence type="ECO:0000313" key="14">
    <source>
        <dbReference type="Proteomes" id="UP000824242"/>
    </source>
</evidence>
<gene>
    <name evidence="13" type="primary">metF</name>
    <name evidence="13" type="ORF">IAB89_11335</name>
</gene>
<organism evidence="13 14">
    <name type="scientific">Candidatus Caccousia avicola</name>
    <dbReference type="NCBI Taxonomy" id="2840721"/>
    <lineage>
        <taxon>Bacteria</taxon>
        <taxon>Bacillati</taxon>
        <taxon>Bacillota</taxon>
        <taxon>Clostridia</taxon>
        <taxon>Eubacteriales</taxon>
        <taxon>Oscillospiraceae</taxon>
        <taxon>Oscillospiraceae incertae sedis</taxon>
        <taxon>Candidatus Caccousia</taxon>
    </lineage>
</organism>
<reference evidence="13" key="1">
    <citation type="submission" date="2020-10" db="EMBL/GenBank/DDBJ databases">
        <authorList>
            <person name="Gilroy R."/>
        </authorList>
    </citation>
    <scope>NUCLEOTIDE SEQUENCE</scope>
    <source>
        <strain evidence="13">ChiSxjej1B13-7958</strain>
    </source>
</reference>
<evidence type="ECO:0000256" key="10">
    <source>
        <dbReference type="ARBA" id="ARBA00034478"/>
    </source>
</evidence>
<proteinExistence type="inferred from homology"/>
<evidence type="ECO:0000256" key="9">
    <source>
        <dbReference type="ARBA" id="ARBA00023167"/>
    </source>
</evidence>
<comment type="catalytic activity">
    <reaction evidence="11">
        <text>(6S)-5-methyl-5,6,7,8-tetrahydrofolate + NAD(+) = (6R)-5,10-methylene-5,6,7,8-tetrahydrofolate + NADH + H(+)</text>
        <dbReference type="Rhea" id="RHEA:19821"/>
        <dbReference type="ChEBI" id="CHEBI:15378"/>
        <dbReference type="ChEBI" id="CHEBI:15636"/>
        <dbReference type="ChEBI" id="CHEBI:18608"/>
        <dbReference type="ChEBI" id="CHEBI:57540"/>
        <dbReference type="ChEBI" id="CHEBI:57945"/>
        <dbReference type="EC" id="1.5.1.54"/>
    </reaction>
    <physiologicalReaction direction="right-to-left" evidence="11">
        <dbReference type="Rhea" id="RHEA:19823"/>
    </physiologicalReaction>
</comment>
<dbReference type="PANTHER" id="PTHR45754">
    <property type="entry name" value="METHYLENETETRAHYDROFOLATE REDUCTASE"/>
    <property type="match status" value="1"/>
</dbReference>
<comment type="similarity">
    <text evidence="3 12">Belongs to the methylenetetrahydrofolate reductase family.</text>
</comment>
<dbReference type="InterPro" id="IPR003171">
    <property type="entry name" value="Mehydrof_redctse-like"/>
</dbReference>
<keyword evidence="7 12" id="KW-0560">Oxidoreductase</keyword>
<evidence type="ECO:0000256" key="3">
    <source>
        <dbReference type="ARBA" id="ARBA00006743"/>
    </source>
</evidence>
<dbReference type="Gene3D" id="3.20.20.220">
    <property type="match status" value="1"/>
</dbReference>
<comment type="pathway">
    <text evidence="10">Amino-acid biosynthesis; L-methionine biosynthesis via de novo pathway.</text>
</comment>
<keyword evidence="8" id="KW-0520">NAD</keyword>
<evidence type="ECO:0000313" key="13">
    <source>
        <dbReference type="EMBL" id="HIR48225.1"/>
    </source>
</evidence>
<sequence length="304" mass="33534">MNTATLFTAKKVVFSLEVFPPKKDTSVNVIYNTLLGLRGLPADFISVTYGAGGSPAQREKTCEIASLIRSTYHIEPVSHLTCVNSDREEIRSILQKLKENGICNILALRGDKTPGVEPKTDFLHASDLVRFIRETDPSFNLIGACYPEGHCESDSLEEDIEHLKIKIENGVSHLITQLFFDNGNFYHFLNLARQKGITVPVESGIMPIVKKSQIERTVTMCGASVPSKLATIISRYADNPAALMDAGIFYATEQIMDLLENGVQGIHLYTMNNVEVASRISRNIENIIAAKNAGENHHADTVQS</sequence>
<dbReference type="InterPro" id="IPR004620">
    <property type="entry name" value="MTHF_reductase_bac"/>
</dbReference>
<evidence type="ECO:0000256" key="12">
    <source>
        <dbReference type="RuleBase" id="RU003862"/>
    </source>
</evidence>
<dbReference type="GO" id="GO:0009086">
    <property type="term" value="P:methionine biosynthetic process"/>
    <property type="evidence" value="ECO:0007669"/>
    <property type="project" value="UniProtKB-KW"/>
</dbReference>
<keyword evidence="9" id="KW-0486">Methionine biosynthesis</keyword>
<evidence type="ECO:0000256" key="11">
    <source>
        <dbReference type="ARBA" id="ARBA00048628"/>
    </source>
</evidence>
<keyword evidence="6 12" id="KW-0274">FAD</keyword>
<dbReference type="Pfam" id="PF02219">
    <property type="entry name" value="MTHFR"/>
    <property type="match status" value="1"/>
</dbReference>
<evidence type="ECO:0000256" key="1">
    <source>
        <dbReference type="ARBA" id="ARBA00001974"/>
    </source>
</evidence>
<dbReference type="GO" id="GO:0035999">
    <property type="term" value="P:tetrahydrofolate interconversion"/>
    <property type="evidence" value="ECO:0007669"/>
    <property type="project" value="TreeGrafter"/>
</dbReference>
<dbReference type="EC" id="1.5.1.54" evidence="12"/>
<dbReference type="AlphaFoldDB" id="A0A9D1DFC3"/>
<dbReference type="PANTHER" id="PTHR45754:SF3">
    <property type="entry name" value="METHYLENETETRAHYDROFOLATE REDUCTASE (NADPH)"/>
    <property type="match status" value="1"/>
</dbReference>
<dbReference type="InterPro" id="IPR029041">
    <property type="entry name" value="FAD-linked_oxidoreductase-like"/>
</dbReference>
<dbReference type="GO" id="GO:0071949">
    <property type="term" value="F:FAD binding"/>
    <property type="evidence" value="ECO:0007669"/>
    <property type="project" value="TreeGrafter"/>
</dbReference>
<dbReference type="SUPFAM" id="SSF51730">
    <property type="entry name" value="FAD-linked oxidoreductase"/>
    <property type="match status" value="1"/>
</dbReference>